<name>F4H6C0_CELFA</name>
<organism evidence="1 2">
    <name type="scientific">Cellulomonas fimi (strain ATCC 484 / DSM 20113 / JCM 1341 / CCUG 24087 / LMG 16345 / NBRC 15513 / NCIMB 8980 / NCTC 7547 / NRS-133)</name>
    <dbReference type="NCBI Taxonomy" id="590998"/>
    <lineage>
        <taxon>Bacteria</taxon>
        <taxon>Bacillati</taxon>
        <taxon>Actinomycetota</taxon>
        <taxon>Actinomycetes</taxon>
        <taxon>Micrococcales</taxon>
        <taxon>Cellulomonadaceae</taxon>
        <taxon>Cellulomonas</taxon>
    </lineage>
</organism>
<protein>
    <submittedName>
        <fullName evidence="1">Uncharacterized protein</fullName>
    </submittedName>
</protein>
<dbReference type="Proteomes" id="UP000008460">
    <property type="component" value="Chromosome"/>
</dbReference>
<dbReference type="EMBL" id="CP002666">
    <property type="protein sequence ID" value="AEE44432.1"/>
    <property type="molecule type" value="Genomic_DNA"/>
</dbReference>
<proteinExistence type="predicted"/>
<reference evidence="1 2" key="1">
    <citation type="submission" date="2011-04" db="EMBL/GenBank/DDBJ databases">
        <title>Complete sequence of Cellulomonas fimi ATCC 484.</title>
        <authorList>
            <consortium name="US DOE Joint Genome Institute"/>
            <person name="Lucas S."/>
            <person name="Han J."/>
            <person name="Lapidus A."/>
            <person name="Cheng J.-F."/>
            <person name="Goodwin L."/>
            <person name="Pitluck S."/>
            <person name="Peters L."/>
            <person name="Chertkov O."/>
            <person name="Detter J.C."/>
            <person name="Han C."/>
            <person name="Tapia R."/>
            <person name="Land M."/>
            <person name="Hauser L."/>
            <person name="Kyrpides N."/>
            <person name="Ivanova N."/>
            <person name="Ovchinnikova G."/>
            <person name="Pagani I."/>
            <person name="Mead D."/>
            <person name="Brumm P."/>
            <person name="Woyke T."/>
        </authorList>
    </citation>
    <scope>NUCLEOTIDE SEQUENCE [LARGE SCALE GENOMIC DNA]</scope>
    <source>
        <strain evidence="2">ATCC 484 / DSM 20113 / JCM 1341 / NBRC 15513 / NCIMB 8980 / NCTC 7547</strain>
    </source>
</reference>
<evidence type="ECO:0000313" key="2">
    <source>
        <dbReference type="Proteomes" id="UP000008460"/>
    </source>
</evidence>
<dbReference type="KEGG" id="cfi:Celf_0287"/>
<evidence type="ECO:0000313" key="1">
    <source>
        <dbReference type="EMBL" id="AEE44432.1"/>
    </source>
</evidence>
<dbReference type="eggNOG" id="ENOG50333K4">
    <property type="taxonomic scope" value="Bacteria"/>
</dbReference>
<dbReference type="AlphaFoldDB" id="F4H6C0"/>
<accession>F4H6C0</accession>
<dbReference type="HOGENOM" id="CLU_039595_1_0_11"/>
<dbReference type="RefSeq" id="WP_013769462.1">
    <property type="nucleotide sequence ID" value="NC_015514.1"/>
</dbReference>
<sequence>MNLAEVLPVHLAGRHLLVVPPGTDVRALAAAWFPAADWDRRPVDPAEQPAVVKLRGARFRGIVAEAPAPTTGVLRLDATTTLDGPLPVEDATSRALGLGVRPLDAWELRVTSTADQTATAPVSAVAAADLATGGLPAVGTGATAAVVPAGAGGPHGRTGAGGQVPAAHVPVPGRDDLALGWTVAAARRVGGAVLPADGSRVVAPDPASAVGLTLWSAVPLPPQDVVPLLRPALAGARVGPTELPQPTQADPGTQPFSLAATFEYDGVVTVQASRAREVPLVLSTVDQRQYGTWAYRVEWQPPGDVEGPDDQPSQLHLIARSRVLPSVARVAATLWRVAGGTVVDSGGFVVPAEELAERSRTDLR</sequence>
<keyword evidence="2" id="KW-1185">Reference proteome</keyword>
<gene>
    <name evidence="1" type="ordered locus">Celf_0287</name>
</gene>